<keyword evidence="3" id="KW-1185">Reference proteome</keyword>
<reference evidence="2 3" key="1">
    <citation type="submission" date="2023-07" db="EMBL/GenBank/DDBJ databases">
        <title>Genomic Encyclopedia of Type Strains, Phase IV (KMG-IV): sequencing the most valuable type-strain genomes for metagenomic binning, comparative biology and taxonomic classification.</title>
        <authorList>
            <person name="Goeker M."/>
        </authorList>
    </citation>
    <scope>NUCLEOTIDE SEQUENCE [LARGE SCALE GENOMIC DNA]</scope>
    <source>
        <strain evidence="2 3">DSM 23494</strain>
    </source>
</reference>
<proteinExistence type="predicted"/>
<dbReference type="Proteomes" id="UP001238088">
    <property type="component" value="Unassembled WGS sequence"/>
</dbReference>
<comment type="caution">
    <text evidence="2">The sequence shown here is derived from an EMBL/GenBank/DDBJ whole genome shotgun (WGS) entry which is preliminary data.</text>
</comment>
<gene>
    <name evidence="2" type="ORF">J2S17_003091</name>
</gene>
<dbReference type="GO" id="GO:0003677">
    <property type="term" value="F:DNA binding"/>
    <property type="evidence" value="ECO:0007669"/>
    <property type="project" value="UniProtKB-KW"/>
</dbReference>
<accession>A0ABU0ALD7</accession>
<keyword evidence="2" id="KW-0238">DNA-binding</keyword>
<sequence>MDENAKIERFKEIFQHDPLFTEVNNRGLLDSLFASCTLYQQVSFDSTYATKKAAELLDIPGKEQTLLNYLNRNDFTDYIDIFRKGERGYYRYTYKSLFQFKMILLLADNGMMPLDIASIIGTRPEYTDNNQKSKVTKKTKNKSDEDLQSLTKEIIDHRIRAFATKNMLEVQKKLAESDLHLWEQKMGGLVGRIEDIEMNLGIYKNLSQSLTQPTQPNKSFFSKLFGGSSSTEPDPVQVSEVESKIRAFESRLDRLVNEKGELQDKKISLLESIEDINKKIVQVNNYQSKLDSPTNMNVIDSDYSSD</sequence>
<protein>
    <submittedName>
        <fullName evidence="2">DNA-binding transcriptional MerR regulator</fullName>
    </submittedName>
</protein>
<evidence type="ECO:0000256" key="1">
    <source>
        <dbReference type="SAM" id="Coils"/>
    </source>
</evidence>
<keyword evidence="1" id="KW-0175">Coiled coil</keyword>
<organism evidence="2 3">
    <name type="scientific">Cytobacillus purgationiresistens</name>
    <dbReference type="NCBI Taxonomy" id="863449"/>
    <lineage>
        <taxon>Bacteria</taxon>
        <taxon>Bacillati</taxon>
        <taxon>Bacillota</taxon>
        <taxon>Bacilli</taxon>
        <taxon>Bacillales</taxon>
        <taxon>Bacillaceae</taxon>
        <taxon>Cytobacillus</taxon>
    </lineage>
</organism>
<evidence type="ECO:0000313" key="3">
    <source>
        <dbReference type="Proteomes" id="UP001238088"/>
    </source>
</evidence>
<name>A0ABU0ALD7_9BACI</name>
<dbReference type="RefSeq" id="WP_307476193.1">
    <property type="nucleotide sequence ID" value="NZ_JAUSUB010000013.1"/>
</dbReference>
<feature type="coiled-coil region" evidence="1">
    <location>
        <begin position="238"/>
        <end position="265"/>
    </location>
</feature>
<evidence type="ECO:0000313" key="2">
    <source>
        <dbReference type="EMBL" id="MDQ0271203.1"/>
    </source>
</evidence>
<dbReference type="EMBL" id="JAUSUB010000013">
    <property type="protein sequence ID" value="MDQ0271203.1"/>
    <property type="molecule type" value="Genomic_DNA"/>
</dbReference>